<protein>
    <recommendedName>
        <fullName evidence="1">Rhodanese domain-containing protein</fullName>
    </recommendedName>
</protein>
<comment type="caution">
    <text evidence="2">The sequence shown here is derived from an EMBL/GenBank/DDBJ whole genome shotgun (WGS) entry which is preliminary data.</text>
</comment>
<sequence length="50" mass="5624">MVQQIRTADLKAMLDNQATCALIDVREPGEYNAAHIPGSSLVPRRQLEFR</sequence>
<dbReference type="AlphaFoldDB" id="W4LEE9"/>
<name>W4LEE9_9BACT</name>
<accession>W4LEE9</accession>
<dbReference type="Gene3D" id="3.40.250.10">
    <property type="entry name" value="Rhodanese-like domain"/>
    <property type="match status" value="1"/>
</dbReference>
<evidence type="ECO:0000313" key="2">
    <source>
        <dbReference type="EMBL" id="ETW95721.1"/>
    </source>
</evidence>
<keyword evidence="3" id="KW-1185">Reference proteome</keyword>
<evidence type="ECO:0000259" key="1">
    <source>
        <dbReference type="PROSITE" id="PS50206"/>
    </source>
</evidence>
<dbReference type="InterPro" id="IPR036873">
    <property type="entry name" value="Rhodanese-like_dom_sf"/>
</dbReference>
<dbReference type="PROSITE" id="PS50206">
    <property type="entry name" value="RHODANESE_3"/>
    <property type="match status" value="1"/>
</dbReference>
<gene>
    <name evidence="2" type="ORF">ETSY2_47710</name>
</gene>
<evidence type="ECO:0000313" key="3">
    <source>
        <dbReference type="Proteomes" id="UP000019140"/>
    </source>
</evidence>
<reference evidence="2 3" key="1">
    <citation type="journal article" date="2014" name="Nature">
        <title>An environmental bacterial taxon with a large and distinct metabolic repertoire.</title>
        <authorList>
            <person name="Wilson M.C."/>
            <person name="Mori T."/>
            <person name="Ruckert C."/>
            <person name="Uria A.R."/>
            <person name="Helf M.J."/>
            <person name="Takada K."/>
            <person name="Gernert C."/>
            <person name="Steffens U.A."/>
            <person name="Heycke N."/>
            <person name="Schmitt S."/>
            <person name="Rinke C."/>
            <person name="Helfrich E.J."/>
            <person name="Brachmann A.O."/>
            <person name="Gurgui C."/>
            <person name="Wakimoto T."/>
            <person name="Kracht M."/>
            <person name="Crusemann M."/>
            <person name="Hentschel U."/>
            <person name="Abe I."/>
            <person name="Matsunaga S."/>
            <person name="Kalinowski J."/>
            <person name="Takeyama H."/>
            <person name="Piel J."/>
        </authorList>
    </citation>
    <scope>NUCLEOTIDE SEQUENCE [LARGE SCALE GENOMIC DNA]</scope>
    <source>
        <strain evidence="3">TSY2</strain>
    </source>
</reference>
<feature type="domain" description="Rhodanese" evidence="1">
    <location>
        <begin position="16"/>
        <end position="50"/>
    </location>
</feature>
<dbReference type="SUPFAM" id="SSF52821">
    <property type="entry name" value="Rhodanese/Cell cycle control phosphatase"/>
    <property type="match status" value="1"/>
</dbReference>
<dbReference type="HOGENOM" id="CLU_3145969_0_0_7"/>
<dbReference type="EMBL" id="AZHX01002278">
    <property type="protein sequence ID" value="ETW95721.1"/>
    <property type="molecule type" value="Genomic_DNA"/>
</dbReference>
<dbReference type="Pfam" id="PF00581">
    <property type="entry name" value="Rhodanese"/>
    <property type="match status" value="1"/>
</dbReference>
<feature type="non-terminal residue" evidence="2">
    <location>
        <position position="50"/>
    </location>
</feature>
<dbReference type="Proteomes" id="UP000019140">
    <property type="component" value="Unassembled WGS sequence"/>
</dbReference>
<dbReference type="InterPro" id="IPR001763">
    <property type="entry name" value="Rhodanese-like_dom"/>
</dbReference>
<organism evidence="2 3">
    <name type="scientific">Candidatus Entotheonella gemina</name>
    <dbReference type="NCBI Taxonomy" id="1429439"/>
    <lineage>
        <taxon>Bacteria</taxon>
        <taxon>Pseudomonadati</taxon>
        <taxon>Nitrospinota/Tectimicrobiota group</taxon>
        <taxon>Candidatus Tectimicrobiota</taxon>
        <taxon>Candidatus Entotheonellia</taxon>
        <taxon>Candidatus Entotheonellales</taxon>
        <taxon>Candidatus Entotheonellaceae</taxon>
        <taxon>Candidatus Entotheonella</taxon>
    </lineage>
</organism>
<dbReference type="CDD" id="cd00158">
    <property type="entry name" value="RHOD"/>
    <property type="match status" value="1"/>
</dbReference>
<proteinExistence type="predicted"/>